<dbReference type="EMBL" id="NIVC01000064">
    <property type="protein sequence ID" value="PAA92104.1"/>
    <property type="molecule type" value="Genomic_DNA"/>
</dbReference>
<reference evidence="4 6" key="1">
    <citation type="submission" date="2017-06" db="EMBL/GenBank/DDBJ databases">
        <title>A platform for efficient transgenesis in Macrostomum lignano, a flatworm model organism for stem cell research.</title>
        <authorList>
            <person name="Berezikov E."/>
        </authorList>
    </citation>
    <scope>NUCLEOTIDE SEQUENCE [LARGE SCALE GENOMIC DNA]</scope>
    <source>
        <strain evidence="4">DV1</strain>
        <tissue evidence="4">Whole organism</tissue>
    </source>
</reference>
<dbReference type="Pfam" id="PF00169">
    <property type="entry name" value="PH"/>
    <property type="match status" value="1"/>
</dbReference>
<dbReference type="InterPro" id="IPR051230">
    <property type="entry name" value="APP-Binding"/>
</dbReference>
<gene>
    <name evidence="4" type="ORF">BOX15_Mlig007644g1</name>
    <name evidence="5" type="ORF">BOX15_Mlig029162g1</name>
</gene>
<evidence type="ECO:0000313" key="6">
    <source>
        <dbReference type="Proteomes" id="UP000215902"/>
    </source>
</evidence>
<proteinExistence type="predicted"/>
<dbReference type="Gene3D" id="2.30.29.30">
    <property type="entry name" value="Pleckstrin-homology domain (PH domain)/Phosphotyrosine-binding domain (PTB)"/>
    <property type="match status" value="1"/>
</dbReference>
<dbReference type="OrthoDB" id="6126662at2759"/>
<feature type="coiled-coil region" evidence="2">
    <location>
        <begin position="184"/>
        <end position="211"/>
    </location>
</feature>
<dbReference type="PROSITE" id="PS50003">
    <property type="entry name" value="PH_DOMAIN"/>
    <property type="match status" value="1"/>
</dbReference>
<protein>
    <recommendedName>
        <fullName evidence="3">PH domain-containing protein</fullName>
    </recommendedName>
</protein>
<dbReference type="InterPro" id="IPR011993">
    <property type="entry name" value="PH-like_dom_sf"/>
</dbReference>
<dbReference type="InterPro" id="IPR001849">
    <property type="entry name" value="PH_domain"/>
</dbReference>
<dbReference type="InterPro" id="IPR036034">
    <property type="entry name" value="PDZ_sf"/>
</dbReference>
<dbReference type="PANTHER" id="PTHR12345:SF11">
    <property type="entry name" value="FI13065P"/>
    <property type="match status" value="1"/>
</dbReference>
<evidence type="ECO:0000313" key="4">
    <source>
        <dbReference type="EMBL" id="PAA92041.1"/>
    </source>
</evidence>
<accession>A0A267H169</accession>
<dbReference type="SMART" id="SM00233">
    <property type="entry name" value="PH"/>
    <property type="match status" value="1"/>
</dbReference>
<sequence>MNQQITIKAGYLKKQTSAYNGGANGASSGGGGSGLKSISLLHRPTRRWFVFLIFGGLPSLEYYEDSNSARTEAPINSFDLRGCRQVIRSPSDVTSFMLTLADRVLTLTADSETDAADWSDVLNRNLAQYSGRQKPDNIYGTFDDSAAAEVYETTDDETEEDAAACCSVANGNGSNNAAAASSATNEILIELRRVEQRIEAAQGRSAVAQLRQELNEAAPAAAAANLAGPSELASLDPAAYALLEKKYRELEDWDGLGALRTKRFRSVAGVHRPNPDPPTFRRELRPIPLAGFFEPKTDVAVEETDNGRFYVNPLPGGPRLTPLSSAVERLKRQILYPGGVAVMCKSADLLDNVAIVQCASDRFWIAGWTRQATRLHSCLHVGDEVISVDGFPIESLDQLRRILHGAFDRVALRLRRLPYGKAFSVQRLDGQSLGLQTVGHKAEICHVQQDGLAAAHGLAYRTTGAVDDANFCTWTITEVNGRPLSLWPEPKEVALRLNAHGQEISLVLQPTDLVKGIRCQLKRIKDYKQFVVG</sequence>
<dbReference type="EMBL" id="NIVC01000065">
    <property type="protein sequence ID" value="PAA92041.1"/>
    <property type="molecule type" value="Genomic_DNA"/>
</dbReference>
<dbReference type="STRING" id="282301.A0A267H169"/>
<dbReference type="AlphaFoldDB" id="A0A267H169"/>
<name>A0A267H169_9PLAT</name>
<dbReference type="PANTHER" id="PTHR12345">
    <property type="entry name" value="SYNTENIN RELATED"/>
    <property type="match status" value="1"/>
</dbReference>
<evidence type="ECO:0000256" key="2">
    <source>
        <dbReference type="SAM" id="Coils"/>
    </source>
</evidence>
<keyword evidence="1" id="KW-0677">Repeat</keyword>
<comment type="caution">
    <text evidence="4">The sequence shown here is derived from an EMBL/GenBank/DDBJ whole genome shotgun (WGS) entry which is preliminary data.</text>
</comment>
<dbReference type="SUPFAM" id="SSF50729">
    <property type="entry name" value="PH domain-like"/>
    <property type="match status" value="1"/>
</dbReference>
<keyword evidence="2" id="KW-0175">Coiled coil</keyword>
<dbReference type="GO" id="GO:0005886">
    <property type="term" value="C:plasma membrane"/>
    <property type="evidence" value="ECO:0007669"/>
    <property type="project" value="TreeGrafter"/>
</dbReference>
<dbReference type="GO" id="GO:0005737">
    <property type="term" value="C:cytoplasm"/>
    <property type="evidence" value="ECO:0007669"/>
    <property type="project" value="TreeGrafter"/>
</dbReference>
<dbReference type="CDD" id="cd00821">
    <property type="entry name" value="PH"/>
    <property type="match status" value="1"/>
</dbReference>
<dbReference type="SUPFAM" id="SSF50156">
    <property type="entry name" value="PDZ domain-like"/>
    <property type="match status" value="1"/>
</dbReference>
<keyword evidence="6" id="KW-1185">Reference proteome</keyword>
<evidence type="ECO:0000256" key="1">
    <source>
        <dbReference type="ARBA" id="ARBA00022737"/>
    </source>
</evidence>
<evidence type="ECO:0000259" key="3">
    <source>
        <dbReference type="PROSITE" id="PS50003"/>
    </source>
</evidence>
<feature type="domain" description="PH" evidence="3">
    <location>
        <begin position="5"/>
        <end position="127"/>
    </location>
</feature>
<dbReference type="Proteomes" id="UP000215902">
    <property type="component" value="Unassembled WGS sequence"/>
</dbReference>
<evidence type="ECO:0000313" key="5">
    <source>
        <dbReference type="EMBL" id="PAA92104.1"/>
    </source>
</evidence>
<organism evidence="4 6">
    <name type="scientific">Macrostomum lignano</name>
    <dbReference type="NCBI Taxonomy" id="282301"/>
    <lineage>
        <taxon>Eukaryota</taxon>
        <taxon>Metazoa</taxon>
        <taxon>Spiralia</taxon>
        <taxon>Lophotrochozoa</taxon>
        <taxon>Platyhelminthes</taxon>
        <taxon>Rhabditophora</taxon>
        <taxon>Macrostomorpha</taxon>
        <taxon>Macrostomida</taxon>
        <taxon>Macrostomidae</taxon>
        <taxon>Macrostomum</taxon>
    </lineage>
</organism>